<dbReference type="PROSITE" id="PS51843">
    <property type="entry name" value="NR_LBD"/>
    <property type="match status" value="1"/>
</dbReference>
<organism evidence="5 6">
    <name type="scientific">Caenorhabditis tropicalis</name>
    <dbReference type="NCBI Taxonomy" id="1561998"/>
    <lineage>
        <taxon>Eukaryota</taxon>
        <taxon>Metazoa</taxon>
        <taxon>Ecdysozoa</taxon>
        <taxon>Nematoda</taxon>
        <taxon>Chromadorea</taxon>
        <taxon>Rhabditida</taxon>
        <taxon>Rhabditina</taxon>
        <taxon>Rhabditomorpha</taxon>
        <taxon>Rhabditoidea</taxon>
        <taxon>Rhabditidae</taxon>
        <taxon>Peloderinae</taxon>
        <taxon>Caenorhabditis</taxon>
    </lineage>
</organism>
<protein>
    <submittedName>
        <fullName evidence="6">NR LBD domain-containing protein</fullName>
    </submittedName>
</protein>
<dbReference type="WBParaSite" id="Csp11.Scaffold629.g14853.t1">
    <property type="protein sequence ID" value="Csp11.Scaffold629.g14853.t1"/>
    <property type="gene ID" value="Csp11.Scaffold629.g14853"/>
</dbReference>
<sequence>MEDDLIECRSGKLLLLLPSLQAIAQQLVEDVQLARLFGLVNVDSLMEELILNDMKPSDPQGYRGTSHTRESHFVDVINHAR</sequence>
<evidence type="ECO:0000313" key="6">
    <source>
        <dbReference type="WBParaSite" id="Csp11.Scaffold629.g14853.t1"/>
    </source>
</evidence>
<proteinExistence type="predicted"/>
<dbReference type="Proteomes" id="UP000095282">
    <property type="component" value="Unplaced"/>
</dbReference>
<dbReference type="InterPro" id="IPR035500">
    <property type="entry name" value="NHR-like_dom_sf"/>
</dbReference>
<dbReference type="Gene3D" id="1.10.565.10">
    <property type="entry name" value="Retinoid X Receptor"/>
    <property type="match status" value="1"/>
</dbReference>
<keyword evidence="5" id="KW-1185">Reference proteome</keyword>
<evidence type="ECO:0000256" key="3">
    <source>
        <dbReference type="ARBA" id="ARBA00023170"/>
    </source>
</evidence>
<dbReference type="AlphaFoldDB" id="A0A1I7U4T5"/>
<evidence type="ECO:0000256" key="1">
    <source>
        <dbReference type="ARBA" id="ARBA00023015"/>
    </source>
</evidence>
<reference evidence="6" key="1">
    <citation type="submission" date="2016-11" db="UniProtKB">
        <authorList>
            <consortium name="WormBaseParasite"/>
        </authorList>
    </citation>
    <scope>IDENTIFICATION</scope>
</reference>
<dbReference type="eggNOG" id="KOG4215">
    <property type="taxonomic scope" value="Eukaryota"/>
</dbReference>
<dbReference type="SUPFAM" id="SSF48508">
    <property type="entry name" value="Nuclear receptor ligand-binding domain"/>
    <property type="match status" value="1"/>
</dbReference>
<keyword evidence="1" id="KW-0805">Transcription regulation</keyword>
<keyword evidence="2" id="KW-0804">Transcription</keyword>
<keyword evidence="3" id="KW-0675">Receptor</keyword>
<dbReference type="InterPro" id="IPR000536">
    <property type="entry name" value="Nucl_hrmn_rcpt_lig-bd"/>
</dbReference>
<dbReference type="STRING" id="1561998.A0A1I7U4T5"/>
<evidence type="ECO:0000259" key="4">
    <source>
        <dbReference type="PROSITE" id="PS51843"/>
    </source>
</evidence>
<name>A0A1I7U4T5_9PELO</name>
<accession>A0A1I7U4T5</accession>
<evidence type="ECO:0000313" key="5">
    <source>
        <dbReference type="Proteomes" id="UP000095282"/>
    </source>
</evidence>
<feature type="domain" description="NR LBD" evidence="4">
    <location>
        <begin position="1"/>
        <end position="53"/>
    </location>
</feature>
<evidence type="ECO:0000256" key="2">
    <source>
        <dbReference type="ARBA" id="ARBA00023163"/>
    </source>
</evidence>